<evidence type="ECO:0000256" key="5">
    <source>
        <dbReference type="SAM" id="Coils"/>
    </source>
</evidence>
<dbReference type="InterPro" id="IPR013656">
    <property type="entry name" value="PAS_4"/>
</dbReference>
<dbReference type="PROSITE" id="PS50109">
    <property type="entry name" value="HIS_KIN"/>
    <property type="match status" value="1"/>
</dbReference>
<dbReference type="Gene3D" id="3.30.565.10">
    <property type="entry name" value="Histidine kinase-like ATPase, C-terminal domain"/>
    <property type="match status" value="1"/>
</dbReference>
<dbReference type="PROSITE" id="PS50112">
    <property type="entry name" value="PAS"/>
    <property type="match status" value="1"/>
</dbReference>
<comment type="catalytic activity">
    <reaction evidence="1">
        <text>ATP + protein L-histidine = ADP + protein N-phospho-L-histidine.</text>
        <dbReference type="EC" id="2.7.13.3"/>
    </reaction>
</comment>
<keyword evidence="3 4" id="KW-0597">Phosphoprotein</keyword>
<dbReference type="InterPro" id="IPR005467">
    <property type="entry name" value="His_kinase_dom"/>
</dbReference>
<feature type="domain" description="PAS" evidence="8">
    <location>
        <begin position="216"/>
        <end position="265"/>
    </location>
</feature>
<dbReference type="InterPro" id="IPR036890">
    <property type="entry name" value="HATPase_C_sf"/>
</dbReference>
<dbReference type="PROSITE" id="PS50110">
    <property type="entry name" value="RESPONSE_REGULATORY"/>
    <property type="match status" value="1"/>
</dbReference>
<dbReference type="Pfam" id="PF00072">
    <property type="entry name" value="Response_reg"/>
    <property type="match status" value="1"/>
</dbReference>
<dbReference type="SMART" id="SM00448">
    <property type="entry name" value="REC"/>
    <property type="match status" value="1"/>
</dbReference>
<evidence type="ECO:0000259" key="6">
    <source>
        <dbReference type="PROSITE" id="PS50109"/>
    </source>
</evidence>
<dbReference type="SUPFAM" id="SSF55874">
    <property type="entry name" value="ATPase domain of HSP90 chaperone/DNA topoisomerase II/histidine kinase"/>
    <property type="match status" value="1"/>
</dbReference>
<dbReference type="Pfam" id="PF00512">
    <property type="entry name" value="HisKA"/>
    <property type="match status" value="1"/>
</dbReference>
<dbReference type="Gene3D" id="3.30.450.20">
    <property type="entry name" value="PAS domain"/>
    <property type="match status" value="2"/>
</dbReference>
<evidence type="ECO:0000313" key="10">
    <source>
        <dbReference type="Proteomes" id="UP000197290"/>
    </source>
</evidence>
<dbReference type="Gene3D" id="1.10.287.130">
    <property type="match status" value="1"/>
</dbReference>
<dbReference type="SUPFAM" id="SSF52172">
    <property type="entry name" value="CheY-like"/>
    <property type="match status" value="1"/>
</dbReference>
<dbReference type="EMBL" id="NBBI01000002">
    <property type="protein sequence ID" value="OWK31298.1"/>
    <property type="molecule type" value="Genomic_DNA"/>
</dbReference>
<dbReference type="CDD" id="cd18161">
    <property type="entry name" value="REC_hyHK_blue-like"/>
    <property type="match status" value="1"/>
</dbReference>
<keyword evidence="10" id="KW-1185">Reference proteome</keyword>
<proteinExistence type="predicted"/>
<dbReference type="Gene3D" id="3.40.50.2300">
    <property type="match status" value="1"/>
</dbReference>
<sequence>MTDLSVAEPRSLPHPLRFLEGGGEATRLILDRDWSNHPLGEPGGWSEALKATLSTVLNSPESMILAWGREELTFFFNETYFPLLGPRLEWAMGAPFRHVWADAWDQAEPIIRDAFAGRSRRFTDLPWKLNTDRGEADTWFTFSYSRILDGQGEIAGLFIFTNETTARVRADAALARSQAELRALNETLEQHVQERTAERDRVWQLTNDLMATARLDGYLLHVNPAWTRVLGWSEEELLTRPFIEIVDAADHAATADVVARLAAGELVTNFVDHVLTSDGGKRTIMWTAVPEEGSDLFYIIGRDLTEQHAVEDALRQAQKMQAVGQLTGGLAHDFNNLLTGMMGNLELLQVRLTKGRLDDLDRFVLAAQGAGRRAAALTQRLLAFSRRQTLDPRPADVNRLIAGMEDLLRRTIGPANALEVVGAGGLWTANIDAGQLENAVLNLCINARDAMPDGGRITIETANKWLDERAARERDLPPGQYLSICVTDTGTGMDQRTIERAFEPFFTTKPIGQGTGLGLSMIYGFARQSGGQVRIYSEVGEGTTMCIYLPRYAGTAETAEDVDAAVVLDRVGGGTVLIVDDEATIRHLVDEILDEVGYTVIGAADGAAGLKVLQSGARIDLLITDVGLPNGMNGRQVADAGRSLRPGLKILFITGYAENAAVGNGHLEPGMELLTKPFSLDALVGKVNEMMRSA</sequence>
<feature type="domain" description="Response regulatory" evidence="7">
    <location>
        <begin position="575"/>
        <end position="691"/>
    </location>
</feature>
<dbReference type="Pfam" id="PF08448">
    <property type="entry name" value="PAS_4"/>
    <property type="match status" value="1"/>
</dbReference>
<dbReference type="InterPro" id="IPR000014">
    <property type="entry name" value="PAS"/>
</dbReference>
<protein>
    <recommendedName>
        <fullName evidence="2">histidine kinase</fullName>
        <ecNumber evidence="2">2.7.13.3</ecNumber>
    </recommendedName>
</protein>
<feature type="coiled-coil region" evidence="5">
    <location>
        <begin position="167"/>
        <end position="201"/>
    </location>
</feature>
<evidence type="ECO:0000259" key="7">
    <source>
        <dbReference type="PROSITE" id="PS50110"/>
    </source>
</evidence>
<dbReference type="InterPro" id="IPR003661">
    <property type="entry name" value="HisK_dim/P_dom"/>
</dbReference>
<dbReference type="OrthoDB" id="9796100at2"/>
<dbReference type="SMART" id="SM00388">
    <property type="entry name" value="HisKA"/>
    <property type="match status" value="1"/>
</dbReference>
<dbReference type="InterPro" id="IPR036097">
    <property type="entry name" value="HisK_dim/P_sf"/>
</dbReference>
<gene>
    <name evidence="9" type="ORF">SPDO_13050</name>
</gene>
<evidence type="ECO:0000313" key="9">
    <source>
        <dbReference type="EMBL" id="OWK31298.1"/>
    </source>
</evidence>
<accession>A0A245ZNG8</accession>
<dbReference type="CDD" id="cd16919">
    <property type="entry name" value="HATPase_CckA-like"/>
    <property type="match status" value="1"/>
</dbReference>
<dbReference type="Proteomes" id="UP000197290">
    <property type="component" value="Unassembled WGS sequence"/>
</dbReference>
<evidence type="ECO:0000259" key="8">
    <source>
        <dbReference type="PROSITE" id="PS50112"/>
    </source>
</evidence>
<organism evidence="9 10">
    <name type="scientific">Sphingomonas dokdonensis</name>
    <dbReference type="NCBI Taxonomy" id="344880"/>
    <lineage>
        <taxon>Bacteria</taxon>
        <taxon>Pseudomonadati</taxon>
        <taxon>Pseudomonadota</taxon>
        <taxon>Alphaproteobacteria</taxon>
        <taxon>Sphingomonadales</taxon>
        <taxon>Sphingomonadaceae</taxon>
        <taxon>Sphingomonas</taxon>
    </lineage>
</organism>
<dbReference type="CDD" id="cd00130">
    <property type="entry name" value="PAS"/>
    <property type="match status" value="1"/>
</dbReference>
<dbReference type="AlphaFoldDB" id="A0A245ZNG8"/>
<dbReference type="PRINTS" id="PR00344">
    <property type="entry name" value="BCTRLSENSOR"/>
</dbReference>
<feature type="modified residue" description="4-aspartylphosphate" evidence="4">
    <location>
        <position position="625"/>
    </location>
</feature>
<dbReference type="NCBIfam" id="TIGR00229">
    <property type="entry name" value="sensory_box"/>
    <property type="match status" value="1"/>
</dbReference>
<dbReference type="SUPFAM" id="SSF55785">
    <property type="entry name" value="PYP-like sensor domain (PAS domain)"/>
    <property type="match status" value="2"/>
</dbReference>
<dbReference type="GO" id="GO:0000155">
    <property type="term" value="F:phosphorelay sensor kinase activity"/>
    <property type="evidence" value="ECO:0007669"/>
    <property type="project" value="InterPro"/>
</dbReference>
<keyword evidence="5" id="KW-0175">Coiled coil</keyword>
<dbReference type="PANTHER" id="PTHR43065">
    <property type="entry name" value="SENSOR HISTIDINE KINASE"/>
    <property type="match status" value="1"/>
</dbReference>
<evidence type="ECO:0000256" key="4">
    <source>
        <dbReference type="PROSITE-ProRule" id="PRU00169"/>
    </source>
</evidence>
<evidence type="ECO:0000256" key="1">
    <source>
        <dbReference type="ARBA" id="ARBA00000085"/>
    </source>
</evidence>
<evidence type="ECO:0000256" key="2">
    <source>
        <dbReference type="ARBA" id="ARBA00012438"/>
    </source>
</evidence>
<feature type="domain" description="Histidine kinase" evidence="6">
    <location>
        <begin position="329"/>
        <end position="553"/>
    </location>
</feature>
<dbReference type="PANTHER" id="PTHR43065:SF42">
    <property type="entry name" value="TWO-COMPONENT SENSOR PPRA"/>
    <property type="match status" value="1"/>
</dbReference>
<dbReference type="SMART" id="SM00387">
    <property type="entry name" value="HATPase_c"/>
    <property type="match status" value="1"/>
</dbReference>
<dbReference type="InterPro" id="IPR011006">
    <property type="entry name" value="CheY-like_superfamily"/>
</dbReference>
<name>A0A245ZNG8_9SPHN</name>
<dbReference type="InterPro" id="IPR001789">
    <property type="entry name" value="Sig_transdc_resp-reg_receiver"/>
</dbReference>
<dbReference type="CDD" id="cd00082">
    <property type="entry name" value="HisKA"/>
    <property type="match status" value="1"/>
</dbReference>
<dbReference type="InterPro" id="IPR003594">
    <property type="entry name" value="HATPase_dom"/>
</dbReference>
<dbReference type="EC" id="2.7.13.3" evidence="2"/>
<evidence type="ECO:0000256" key="3">
    <source>
        <dbReference type="ARBA" id="ARBA00022553"/>
    </source>
</evidence>
<dbReference type="InterPro" id="IPR035965">
    <property type="entry name" value="PAS-like_dom_sf"/>
</dbReference>
<dbReference type="InterPro" id="IPR004358">
    <property type="entry name" value="Sig_transdc_His_kin-like_C"/>
</dbReference>
<comment type="caution">
    <text evidence="9">The sequence shown here is derived from an EMBL/GenBank/DDBJ whole genome shotgun (WGS) entry which is preliminary data.</text>
</comment>
<dbReference type="Pfam" id="PF02518">
    <property type="entry name" value="HATPase_c"/>
    <property type="match status" value="1"/>
</dbReference>
<dbReference type="RefSeq" id="WP_088366656.1">
    <property type="nucleotide sequence ID" value="NZ_NBBI01000002.1"/>
</dbReference>
<dbReference type="SMART" id="SM00091">
    <property type="entry name" value="PAS"/>
    <property type="match status" value="1"/>
</dbReference>
<reference evidence="9 10" key="1">
    <citation type="submission" date="2017-03" db="EMBL/GenBank/DDBJ databases">
        <title>Genome sequence of Sphingomonas dokdonensis DSM 21029.</title>
        <authorList>
            <person name="Poehlein A."/>
            <person name="Wuebbeler J.H."/>
            <person name="Steinbuechel A."/>
            <person name="Daniel R."/>
        </authorList>
    </citation>
    <scope>NUCLEOTIDE SEQUENCE [LARGE SCALE GENOMIC DNA]</scope>
    <source>
        <strain evidence="9 10">DSM 21029</strain>
    </source>
</reference>
<dbReference type="SUPFAM" id="SSF47384">
    <property type="entry name" value="Homodimeric domain of signal transducing histidine kinase"/>
    <property type="match status" value="1"/>
</dbReference>